<feature type="non-terminal residue" evidence="1">
    <location>
        <position position="411"/>
    </location>
</feature>
<protein>
    <submittedName>
        <fullName evidence="1">Uncharacterized protein</fullName>
    </submittedName>
</protein>
<dbReference type="EMBL" id="BARS01003630">
    <property type="protein sequence ID" value="GAF84858.1"/>
    <property type="molecule type" value="Genomic_DNA"/>
</dbReference>
<dbReference type="AlphaFoldDB" id="X0SUI7"/>
<name>X0SUI7_9ZZZZ</name>
<comment type="caution">
    <text evidence="1">The sequence shown here is derived from an EMBL/GenBank/DDBJ whole genome shotgun (WGS) entry which is preliminary data.</text>
</comment>
<evidence type="ECO:0000313" key="1">
    <source>
        <dbReference type="EMBL" id="GAF84858.1"/>
    </source>
</evidence>
<accession>X0SUI7</accession>
<proteinExistence type="predicted"/>
<organism evidence="1">
    <name type="scientific">marine sediment metagenome</name>
    <dbReference type="NCBI Taxonomy" id="412755"/>
    <lineage>
        <taxon>unclassified sequences</taxon>
        <taxon>metagenomes</taxon>
        <taxon>ecological metagenomes</taxon>
    </lineage>
</organism>
<sequence length="411" mass="42349">MVLFLIANTGFAFGYHSSITEEIVIGRTSKADILGGPADAGPDQFICGSLTATLAADPGTGLWSTDDGPGTVNFTDATLYNTGISVTLYGSYTLRWTVDDGEETTNEVNFYQQSTANAGTGGDECDLDFTLNAIPSVGTGTWTMTSGTGTASYSPNANDPAAVVTVTKYGTKEFTWTEINGTCSDAAVIVVNFYQQPVADAGTGGDECDLDFIFNAIASVGTGTWTMTSGTGTASYLPDANTPGAVVTVTNYGTKEFTWTEVNGTCSDNGVITVNFYQQPVADAGTGGDECDLDFILNATASAGTGTWTMTSGTGTASYLPDANTPGAVVTVTNYGTKEFTWTEVNGTCSDNGVITVNFYQQPVADAGTGGDECDLDFILNATASVGTGTWTMTSGTGTASYLPDANTPGA</sequence>
<reference evidence="1" key="1">
    <citation type="journal article" date="2014" name="Front. Microbiol.">
        <title>High frequency of phylogenetically diverse reductive dehalogenase-homologous genes in deep subseafloor sedimentary metagenomes.</title>
        <authorList>
            <person name="Kawai M."/>
            <person name="Futagami T."/>
            <person name="Toyoda A."/>
            <person name="Takaki Y."/>
            <person name="Nishi S."/>
            <person name="Hori S."/>
            <person name="Arai W."/>
            <person name="Tsubouchi T."/>
            <person name="Morono Y."/>
            <person name="Uchiyama I."/>
            <person name="Ito T."/>
            <person name="Fujiyama A."/>
            <person name="Inagaki F."/>
            <person name="Takami H."/>
        </authorList>
    </citation>
    <scope>NUCLEOTIDE SEQUENCE</scope>
    <source>
        <strain evidence="1">Expedition CK06-06</strain>
    </source>
</reference>
<gene>
    <name evidence="1" type="ORF">S01H1_07038</name>
</gene>